<reference evidence="5" key="1">
    <citation type="submission" date="2018-08" db="EMBL/GenBank/DDBJ databases">
        <authorList>
            <person name="Im W.T."/>
        </authorList>
    </citation>
    <scope>NUCLEOTIDE SEQUENCE [LARGE SCALE GENOMIC DNA]</scope>
    <source>
        <strain evidence="5">LA-28</strain>
    </source>
</reference>
<dbReference type="EMBL" id="QURN01000001">
    <property type="protein sequence ID" value="RFC69418.1"/>
    <property type="molecule type" value="Genomic_DNA"/>
</dbReference>
<feature type="region of interest" description="Disordered" evidence="1">
    <location>
        <begin position="1"/>
        <end position="21"/>
    </location>
</feature>
<dbReference type="GO" id="GO:0006635">
    <property type="term" value="P:fatty acid beta-oxidation"/>
    <property type="evidence" value="ECO:0007669"/>
    <property type="project" value="TreeGrafter"/>
</dbReference>
<dbReference type="PANTHER" id="PTHR13078">
    <property type="entry name" value="PEROXISOMAL MULTIFUNCTIONAL ENZYME TYPE 2-RELATED"/>
    <property type="match status" value="1"/>
</dbReference>
<protein>
    <recommendedName>
        <fullName evidence="6">MaoC-like domain-containing protein</fullName>
    </recommendedName>
</protein>
<dbReference type="InterPro" id="IPR039569">
    <property type="entry name" value="FAS1-like_DH_region"/>
</dbReference>
<name>A0A371XJL1_9HYPH</name>
<organism evidence="4 5">
    <name type="scientific">Mesorhizobium denitrificans</name>
    <dbReference type="NCBI Taxonomy" id="2294114"/>
    <lineage>
        <taxon>Bacteria</taxon>
        <taxon>Pseudomonadati</taxon>
        <taxon>Pseudomonadota</taxon>
        <taxon>Alphaproteobacteria</taxon>
        <taxon>Hyphomicrobiales</taxon>
        <taxon>Phyllobacteriaceae</taxon>
        <taxon>Mesorhizobium</taxon>
    </lineage>
</organism>
<dbReference type="GO" id="GO:0004300">
    <property type="term" value="F:enoyl-CoA hydratase activity"/>
    <property type="evidence" value="ECO:0007669"/>
    <property type="project" value="TreeGrafter"/>
</dbReference>
<keyword evidence="5" id="KW-1185">Reference proteome</keyword>
<dbReference type="Gene3D" id="3.10.129.10">
    <property type="entry name" value="Hotdog Thioesterase"/>
    <property type="match status" value="1"/>
</dbReference>
<dbReference type="AlphaFoldDB" id="A0A371XJL1"/>
<dbReference type="InterPro" id="IPR029069">
    <property type="entry name" value="HotDog_dom_sf"/>
</dbReference>
<dbReference type="Pfam" id="PF01575">
    <property type="entry name" value="MaoC_dehydratas"/>
    <property type="match status" value="1"/>
</dbReference>
<dbReference type="InterPro" id="IPR002539">
    <property type="entry name" value="MaoC-like_dom"/>
</dbReference>
<dbReference type="PANTHER" id="PTHR13078:SF56">
    <property type="entry name" value="PEROXISOMAL MULTIFUNCTIONAL ENZYME TYPE 2"/>
    <property type="match status" value="1"/>
</dbReference>
<gene>
    <name evidence="4" type="ORF">DY251_01385</name>
</gene>
<evidence type="ECO:0000313" key="5">
    <source>
        <dbReference type="Proteomes" id="UP000262379"/>
    </source>
</evidence>
<dbReference type="Proteomes" id="UP000262379">
    <property type="component" value="Unassembled WGS sequence"/>
</dbReference>
<dbReference type="GO" id="GO:0003857">
    <property type="term" value="F:(3S)-3-hydroxyacyl-CoA dehydrogenase (NAD+) activity"/>
    <property type="evidence" value="ECO:0007669"/>
    <property type="project" value="TreeGrafter"/>
</dbReference>
<evidence type="ECO:0000313" key="4">
    <source>
        <dbReference type="EMBL" id="RFC69418.1"/>
    </source>
</evidence>
<feature type="domain" description="FAS1-like dehydratase" evidence="3">
    <location>
        <begin position="16"/>
        <end position="128"/>
    </location>
</feature>
<feature type="domain" description="MaoC-like" evidence="2">
    <location>
        <begin position="161"/>
        <end position="252"/>
    </location>
</feature>
<proteinExistence type="predicted"/>
<evidence type="ECO:0000256" key="1">
    <source>
        <dbReference type="SAM" id="MobiDB-lite"/>
    </source>
</evidence>
<evidence type="ECO:0000259" key="3">
    <source>
        <dbReference type="Pfam" id="PF13452"/>
    </source>
</evidence>
<evidence type="ECO:0000259" key="2">
    <source>
        <dbReference type="Pfam" id="PF01575"/>
    </source>
</evidence>
<dbReference type="SUPFAM" id="SSF54637">
    <property type="entry name" value="Thioesterase/thiol ester dehydrase-isomerase"/>
    <property type="match status" value="2"/>
</dbReference>
<dbReference type="RefSeq" id="WP_116622038.1">
    <property type="nucleotide sequence ID" value="NZ_QURN01000001.1"/>
</dbReference>
<accession>A0A371XJL1</accession>
<evidence type="ECO:0008006" key="6">
    <source>
        <dbReference type="Google" id="ProtNLM"/>
    </source>
</evidence>
<dbReference type="Pfam" id="PF13452">
    <property type="entry name" value="FAS1_DH_region"/>
    <property type="match status" value="1"/>
</dbReference>
<sequence>MNTAAQQHGAEAMPIGASRDSEEFRTSSHRLAQFARSVDDSNPHHLSGTVASPVFAHVPVMQSMVEVLTTVTSGFALHGEHDFIYHRPITPGIRLLSRSTLIGVHGNRAGTSYVIRSDTATDDGQAVCSQYSTCLVRGSESSASVGERVPARPTVVKTQTSHQAYGLTDDQTRRYADAARDYSPYTIDPAAAAKAGFAAPLVHGMCTLAFAARAIVDECCSGQTRRLKRLGCRFAHPLLLTPGEQITVSHWMGSDGFVGFEAADRAGNLVIRNGYAEVLQ</sequence>
<dbReference type="GO" id="GO:0044594">
    <property type="term" value="F:17-beta-hydroxysteroid dehydrogenase (NAD+) activity"/>
    <property type="evidence" value="ECO:0007669"/>
    <property type="project" value="TreeGrafter"/>
</dbReference>
<comment type="caution">
    <text evidence="4">The sequence shown here is derived from an EMBL/GenBank/DDBJ whole genome shotgun (WGS) entry which is preliminary data.</text>
</comment>